<keyword evidence="1" id="KW-0732">Signal</keyword>
<dbReference type="InterPro" id="IPR010177">
    <property type="entry name" value="Paired_CXXCH_1"/>
</dbReference>
<dbReference type="NCBIfam" id="TIGR01905">
    <property type="entry name" value="paired_CXXCH_1"/>
    <property type="match status" value="3"/>
</dbReference>
<dbReference type="STRING" id="1795632.TH606_11045"/>
<dbReference type="PANTHER" id="PTHR35038">
    <property type="entry name" value="DISSIMILATORY SULFITE REDUCTASE SIRA"/>
    <property type="match status" value="1"/>
</dbReference>
<feature type="domain" description="Doubled CXXCH motif" evidence="2">
    <location>
        <begin position="223"/>
        <end position="263"/>
    </location>
</feature>
<dbReference type="EMBL" id="LSFI01000095">
    <property type="protein sequence ID" value="OAG26682.1"/>
    <property type="molecule type" value="Genomic_DNA"/>
</dbReference>
<dbReference type="Gene3D" id="1.10.1130.10">
    <property type="entry name" value="Flavocytochrome C3, Chain A"/>
    <property type="match status" value="2"/>
</dbReference>
<dbReference type="Gene3D" id="3.90.10.10">
    <property type="entry name" value="Cytochrome C3"/>
    <property type="match status" value="1"/>
</dbReference>
<reference evidence="3 4" key="1">
    <citation type="submission" date="2016-02" db="EMBL/GenBank/DDBJ databases">
        <title>Draft genome sequence of Thermodesulfatator sp. S606.</title>
        <authorList>
            <person name="Lai Q."/>
            <person name="Cao J."/>
            <person name="Dupont S."/>
            <person name="Shao Z."/>
            <person name="Jebbar M."/>
            <person name="Alain K."/>
        </authorList>
    </citation>
    <scope>NUCLEOTIDE SEQUENCE [LARGE SCALE GENOMIC DNA]</scope>
    <source>
        <strain evidence="3 4">S606</strain>
    </source>
</reference>
<sequence>MKIYFNKAIVITITLLLSIIKYSTSIADITILTPKNESIILKRKPEITIVIKTNQYQKIHLKSEGNIVLPIGNWKIQKTNFFHFRIKLKKGENKFVINPEEHLLKIKYIPIRTLLTLNINDPDIYIFHKEYIIPPSCQRCHTKKVPKGIKINKAIYGPFDPRCISCHKNMLPQEYYIHAPAGNWLCGYCHGKEKIRLFTGKPEELCIRCHLSAQKYHDMAYVHGPVGSGDCTACHDPHAGPYRFQLEKNKKVALCILCHKDKEIYIDSTPGLNVHAVLSALGCVACHDPHATNYRYQLKDGPINKWCTTCHQQFKGLKRGHPLKSHPLLGPKDPLRKGRMLSCTSCHNPHGSIYKHLLIEDVTGGKICTKCHNY</sequence>
<dbReference type="OrthoDB" id="9783375at2"/>
<proteinExistence type="predicted"/>
<dbReference type="AlphaFoldDB" id="A0A177E628"/>
<feature type="domain" description="Doubled CXXCH motif" evidence="2">
    <location>
        <begin position="275"/>
        <end position="315"/>
    </location>
</feature>
<dbReference type="CDD" id="cd08168">
    <property type="entry name" value="Cytochrom_C3"/>
    <property type="match status" value="1"/>
</dbReference>
<dbReference type="InterPro" id="IPR051829">
    <property type="entry name" value="Multiheme_Cytochr_ET"/>
</dbReference>
<dbReference type="PANTHER" id="PTHR35038:SF6">
    <property type="entry name" value="SURFACE LOCALIZED DECAHEME CYTOCHROME C LIPOPROTEIN"/>
    <property type="match status" value="1"/>
</dbReference>
<dbReference type="RefSeq" id="WP_068544038.1">
    <property type="nucleotide sequence ID" value="NZ_LSFI01000095.1"/>
</dbReference>
<protein>
    <recommendedName>
        <fullName evidence="2">Doubled CXXCH motif domain-containing protein</fullName>
    </recommendedName>
</protein>
<dbReference type="SUPFAM" id="SSF48695">
    <property type="entry name" value="Multiheme cytochromes"/>
    <property type="match status" value="1"/>
</dbReference>
<evidence type="ECO:0000313" key="3">
    <source>
        <dbReference type="EMBL" id="OAG26682.1"/>
    </source>
</evidence>
<dbReference type="InterPro" id="IPR036280">
    <property type="entry name" value="Multihaem_cyt_sf"/>
</dbReference>
<name>A0A177E628_9BACT</name>
<evidence type="ECO:0000256" key="1">
    <source>
        <dbReference type="ARBA" id="ARBA00022729"/>
    </source>
</evidence>
<organism evidence="3 4">
    <name type="scientific">Thermodesulfatator autotrophicus</name>
    <dbReference type="NCBI Taxonomy" id="1795632"/>
    <lineage>
        <taxon>Bacteria</taxon>
        <taxon>Pseudomonadati</taxon>
        <taxon>Thermodesulfobacteriota</taxon>
        <taxon>Thermodesulfobacteria</taxon>
        <taxon>Thermodesulfobacteriales</taxon>
        <taxon>Thermodesulfatatoraceae</taxon>
        <taxon>Thermodesulfatator</taxon>
    </lineage>
</organism>
<evidence type="ECO:0000313" key="4">
    <source>
        <dbReference type="Proteomes" id="UP000076964"/>
    </source>
</evidence>
<gene>
    <name evidence="3" type="ORF">TH606_11045</name>
</gene>
<dbReference type="GO" id="GO:0016491">
    <property type="term" value="F:oxidoreductase activity"/>
    <property type="evidence" value="ECO:0007669"/>
    <property type="project" value="TreeGrafter"/>
</dbReference>
<comment type="caution">
    <text evidence="3">The sequence shown here is derived from an EMBL/GenBank/DDBJ whole genome shotgun (WGS) entry which is preliminary data.</text>
</comment>
<accession>A0A177E628</accession>
<evidence type="ECO:0000259" key="2">
    <source>
        <dbReference type="Pfam" id="PF09699"/>
    </source>
</evidence>
<feature type="domain" description="Doubled CXXCH motif" evidence="2">
    <location>
        <begin position="336"/>
        <end position="373"/>
    </location>
</feature>
<dbReference type="Proteomes" id="UP000076964">
    <property type="component" value="Unassembled WGS sequence"/>
</dbReference>
<dbReference type="Pfam" id="PF09699">
    <property type="entry name" value="Paired_CXXCH_1"/>
    <property type="match status" value="3"/>
</dbReference>
<keyword evidence="4" id="KW-1185">Reference proteome</keyword>